<comment type="caution">
    <text evidence="3">The sequence shown here is derived from an EMBL/GenBank/DDBJ whole genome shotgun (WGS) entry which is preliminary data.</text>
</comment>
<accession>A0ABW5CCZ1</accession>
<evidence type="ECO:0000259" key="2">
    <source>
        <dbReference type="Pfam" id="PF01569"/>
    </source>
</evidence>
<sequence length="140" mass="13383">MVDEAVWRLISGFGDSGVILPLVSAVALCLAWGGGGRIALALLLPVAGCGGGVAGLKLLFGACGGAVAGLAQASPSGHVAMSLAAYGGLALLLARGETPARRGMAAAAAALLVGLIALSRVRLGAHSPGEVLAGLGPGHA</sequence>
<protein>
    <submittedName>
        <fullName evidence="3">Phosphatase PAP2 family protein</fullName>
    </submittedName>
</protein>
<feature type="transmembrane region" description="Helical" evidence="1">
    <location>
        <begin position="77"/>
        <end position="94"/>
    </location>
</feature>
<keyword evidence="4" id="KW-1185">Reference proteome</keyword>
<dbReference type="Pfam" id="PF01569">
    <property type="entry name" value="PAP2"/>
    <property type="match status" value="1"/>
</dbReference>
<feature type="transmembrane region" description="Helical" evidence="1">
    <location>
        <begin position="38"/>
        <end position="71"/>
    </location>
</feature>
<reference evidence="4" key="1">
    <citation type="journal article" date="2019" name="Int. J. Syst. Evol. Microbiol.">
        <title>The Global Catalogue of Microorganisms (GCM) 10K type strain sequencing project: providing services to taxonomists for standard genome sequencing and annotation.</title>
        <authorList>
            <consortium name="The Broad Institute Genomics Platform"/>
            <consortium name="The Broad Institute Genome Sequencing Center for Infectious Disease"/>
            <person name="Wu L."/>
            <person name="Ma J."/>
        </authorList>
    </citation>
    <scope>NUCLEOTIDE SEQUENCE [LARGE SCALE GENOMIC DNA]</scope>
    <source>
        <strain evidence="4">KCTC 15012</strain>
    </source>
</reference>
<organism evidence="3 4">
    <name type="scientific">Phaeospirillum tilakii</name>
    <dbReference type="NCBI Taxonomy" id="741673"/>
    <lineage>
        <taxon>Bacteria</taxon>
        <taxon>Pseudomonadati</taxon>
        <taxon>Pseudomonadota</taxon>
        <taxon>Alphaproteobacteria</taxon>
        <taxon>Rhodospirillales</taxon>
        <taxon>Rhodospirillaceae</taxon>
        <taxon>Phaeospirillum</taxon>
    </lineage>
</organism>
<keyword evidence="1" id="KW-0812">Transmembrane</keyword>
<dbReference type="InterPro" id="IPR036938">
    <property type="entry name" value="PAP2/HPO_sf"/>
</dbReference>
<feature type="transmembrane region" description="Helical" evidence="1">
    <location>
        <begin position="6"/>
        <end position="31"/>
    </location>
</feature>
<dbReference type="Proteomes" id="UP001597296">
    <property type="component" value="Unassembled WGS sequence"/>
</dbReference>
<keyword evidence="1" id="KW-0472">Membrane</keyword>
<evidence type="ECO:0000313" key="3">
    <source>
        <dbReference type="EMBL" id="MFD2234252.1"/>
    </source>
</evidence>
<feature type="domain" description="Phosphatidic acid phosphatase type 2/haloperoxidase" evidence="2">
    <location>
        <begin position="73"/>
        <end position="135"/>
    </location>
</feature>
<feature type="transmembrane region" description="Helical" evidence="1">
    <location>
        <begin position="106"/>
        <end position="125"/>
    </location>
</feature>
<gene>
    <name evidence="3" type="ORF">ACFSNB_10600</name>
</gene>
<dbReference type="Gene3D" id="1.20.144.10">
    <property type="entry name" value="Phosphatidic acid phosphatase type 2/haloperoxidase"/>
    <property type="match status" value="1"/>
</dbReference>
<evidence type="ECO:0000313" key="4">
    <source>
        <dbReference type="Proteomes" id="UP001597296"/>
    </source>
</evidence>
<keyword evidence="1" id="KW-1133">Transmembrane helix</keyword>
<name>A0ABW5CCZ1_9PROT</name>
<dbReference type="SUPFAM" id="SSF48317">
    <property type="entry name" value="Acid phosphatase/Vanadium-dependent haloperoxidase"/>
    <property type="match status" value="1"/>
</dbReference>
<dbReference type="EMBL" id="JBHUIY010000019">
    <property type="protein sequence ID" value="MFD2234252.1"/>
    <property type="molecule type" value="Genomic_DNA"/>
</dbReference>
<evidence type="ECO:0000256" key="1">
    <source>
        <dbReference type="SAM" id="Phobius"/>
    </source>
</evidence>
<feature type="non-terminal residue" evidence="3">
    <location>
        <position position="140"/>
    </location>
</feature>
<dbReference type="InterPro" id="IPR000326">
    <property type="entry name" value="PAP2/HPO"/>
</dbReference>
<dbReference type="RefSeq" id="WP_377316287.1">
    <property type="nucleotide sequence ID" value="NZ_JBHUIY010000019.1"/>
</dbReference>
<proteinExistence type="predicted"/>